<name>A0AAP0SD66_LIQFO</name>
<dbReference type="InterPro" id="IPR044861">
    <property type="entry name" value="IPNS-like_FE2OG_OXY"/>
</dbReference>
<proteinExistence type="inferred from homology"/>
<comment type="function">
    <text evidence="8">Involved in the regulation of shoot development and salicylic acid (SA) homeostasis.</text>
</comment>
<organism evidence="11 12">
    <name type="scientific">Liquidambar formosana</name>
    <name type="common">Formosan gum</name>
    <dbReference type="NCBI Taxonomy" id="63359"/>
    <lineage>
        <taxon>Eukaryota</taxon>
        <taxon>Viridiplantae</taxon>
        <taxon>Streptophyta</taxon>
        <taxon>Embryophyta</taxon>
        <taxon>Tracheophyta</taxon>
        <taxon>Spermatophyta</taxon>
        <taxon>Magnoliopsida</taxon>
        <taxon>eudicotyledons</taxon>
        <taxon>Gunneridae</taxon>
        <taxon>Pentapetalae</taxon>
        <taxon>Saxifragales</taxon>
        <taxon>Altingiaceae</taxon>
        <taxon>Liquidambar</taxon>
    </lineage>
</organism>
<dbReference type="EMBL" id="JBBPBK010000001">
    <property type="protein sequence ID" value="KAK9292516.1"/>
    <property type="molecule type" value="Genomic_DNA"/>
</dbReference>
<dbReference type="InterPro" id="IPR026992">
    <property type="entry name" value="DIOX_N"/>
</dbReference>
<evidence type="ECO:0000256" key="7">
    <source>
        <dbReference type="ARBA" id="ARBA00023242"/>
    </source>
</evidence>
<evidence type="ECO:0000256" key="9">
    <source>
        <dbReference type="RuleBase" id="RU003682"/>
    </source>
</evidence>
<keyword evidence="4" id="KW-0963">Cytoplasm</keyword>
<evidence type="ECO:0000256" key="2">
    <source>
        <dbReference type="ARBA" id="ARBA00004496"/>
    </source>
</evidence>
<dbReference type="Gene3D" id="2.60.120.330">
    <property type="entry name" value="B-lactam Antibiotic, Isopenicillin N Synthase, Chain"/>
    <property type="match status" value="1"/>
</dbReference>
<evidence type="ECO:0000313" key="11">
    <source>
        <dbReference type="EMBL" id="KAK9292516.1"/>
    </source>
</evidence>
<evidence type="ECO:0000313" key="12">
    <source>
        <dbReference type="Proteomes" id="UP001415857"/>
    </source>
</evidence>
<evidence type="ECO:0000256" key="6">
    <source>
        <dbReference type="ARBA" id="ARBA00023004"/>
    </source>
</evidence>
<dbReference type="SUPFAM" id="SSF51197">
    <property type="entry name" value="Clavaminate synthase-like"/>
    <property type="match status" value="1"/>
</dbReference>
<dbReference type="InterPro" id="IPR050295">
    <property type="entry name" value="Plant_2OG-oxidoreductases"/>
</dbReference>
<dbReference type="GO" id="GO:0005737">
    <property type="term" value="C:cytoplasm"/>
    <property type="evidence" value="ECO:0007669"/>
    <property type="project" value="UniProtKB-SubCell"/>
</dbReference>
<comment type="subcellular location">
    <subcellularLocation>
        <location evidence="2">Cytoplasm</location>
    </subcellularLocation>
    <subcellularLocation>
        <location evidence="1">Nucleus</location>
    </subcellularLocation>
</comment>
<evidence type="ECO:0000256" key="1">
    <source>
        <dbReference type="ARBA" id="ARBA00004123"/>
    </source>
</evidence>
<evidence type="ECO:0000259" key="10">
    <source>
        <dbReference type="PROSITE" id="PS51471"/>
    </source>
</evidence>
<protein>
    <recommendedName>
        <fullName evidence="10">Fe2OG dioxygenase domain-containing protein</fullName>
    </recommendedName>
</protein>
<dbReference type="Pfam" id="PF03171">
    <property type="entry name" value="2OG-FeII_Oxy"/>
    <property type="match status" value="1"/>
</dbReference>
<dbReference type="GO" id="GO:0046872">
    <property type="term" value="F:metal ion binding"/>
    <property type="evidence" value="ECO:0007669"/>
    <property type="project" value="UniProtKB-KW"/>
</dbReference>
<reference evidence="11 12" key="1">
    <citation type="journal article" date="2024" name="Plant J.">
        <title>Genome sequences and population genomics reveal climatic adaptation and genomic divergence between two closely related sweetgum species.</title>
        <authorList>
            <person name="Xu W.Q."/>
            <person name="Ren C.Q."/>
            <person name="Zhang X.Y."/>
            <person name="Comes H.P."/>
            <person name="Liu X.H."/>
            <person name="Li Y.G."/>
            <person name="Kettle C.J."/>
            <person name="Jalonen R."/>
            <person name="Gaisberger H."/>
            <person name="Ma Y.Z."/>
            <person name="Qiu Y.X."/>
        </authorList>
    </citation>
    <scope>NUCLEOTIDE SEQUENCE [LARGE SCALE GENOMIC DNA]</scope>
    <source>
        <strain evidence="11">Hangzhou</strain>
    </source>
</reference>
<feature type="domain" description="Fe2OG dioxygenase" evidence="10">
    <location>
        <begin position="200"/>
        <end position="301"/>
    </location>
</feature>
<dbReference type="PANTHER" id="PTHR47991">
    <property type="entry name" value="OXOGLUTARATE/IRON-DEPENDENT DIOXYGENASE"/>
    <property type="match status" value="1"/>
</dbReference>
<keyword evidence="5 9" id="KW-0479">Metal-binding</keyword>
<evidence type="ECO:0000256" key="8">
    <source>
        <dbReference type="ARBA" id="ARBA00059922"/>
    </source>
</evidence>
<dbReference type="PROSITE" id="PS51471">
    <property type="entry name" value="FE2OG_OXY"/>
    <property type="match status" value="1"/>
</dbReference>
<dbReference type="Pfam" id="PF14226">
    <property type="entry name" value="DIOX_N"/>
    <property type="match status" value="1"/>
</dbReference>
<dbReference type="GO" id="GO:0005634">
    <property type="term" value="C:nucleus"/>
    <property type="evidence" value="ECO:0007669"/>
    <property type="project" value="UniProtKB-SubCell"/>
</dbReference>
<dbReference type="InterPro" id="IPR027443">
    <property type="entry name" value="IPNS-like_sf"/>
</dbReference>
<evidence type="ECO:0000256" key="4">
    <source>
        <dbReference type="ARBA" id="ARBA00022490"/>
    </source>
</evidence>
<sequence length="352" mass="39096">MEGDEGSSSNYSIGQSVQERGLPRVPECYTIPPSHRASLNPDVADVPVVDLAGLQQDPAQRSIVIDNIGNACRRFGFFQITNHGISQAVLDGALSSAFDFFDLPAEEKLKYMSNNVHKPVRFGTSLKDGVDKIQFWRVFLKHYAHPLKDWVGLWPQNPPNYREKMGKYCVEVRKLAMELMGAITESLGLGPKYLTNKMEDGLQVMAVNCYPPCPQPALALGLPPHSDYSCLTIALQSSPGLEIMGNEAGTWRLVPEHQGVLQVHVGDHLEVLSNGLCKSVVHRATLNCERTRISIVSLHSLAMDEKMETAKELVDEQHPKGYKGSSFRDFLDFLSTNDIAQGRSFNKTIKLM</sequence>
<dbReference type="GO" id="GO:0016491">
    <property type="term" value="F:oxidoreductase activity"/>
    <property type="evidence" value="ECO:0007669"/>
    <property type="project" value="UniProtKB-KW"/>
</dbReference>
<accession>A0AAP0SD66</accession>
<evidence type="ECO:0000256" key="3">
    <source>
        <dbReference type="ARBA" id="ARBA00008056"/>
    </source>
</evidence>
<keyword evidence="9" id="KW-0560">Oxidoreductase</keyword>
<keyword evidence="7" id="KW-0539">Nucleus</keyword>
<dbReference type="InterPro" id="IPR005123">
    <property type="entry name" value="Oxoglu/Fe-dep_dioxygenase_dom"/>
</dbReference>
<dbReference type="FunFam" id="2.60.120.330:FF:000015">
    <property type="entry name" value="Protein DMR6-LIKE OXYGENASE 1"/>
    <property type="match status" value="1"/>
</dbReference>
<comment type="similarity">
    <text evidence="3 9">Belongs to the iron/ascorbate-dependent oxidoreductase family.</text>
</comment>
<keyword evidence="6 9" id="KW-0408">Iron</keyword>
<dbReference type="Proteomes" id="UP001415857">
    <property type="component" value="Unassembled WGS sequence"/>
</dbReference>
<comment type="caution">
    <text evidence="11">The sequence shown here is derived from an EMBL/GenBank/DDBJ whole genome shotgun (WGS) entry which is preliminary data.</text>
</comment>
<evidence type="ECO:0000256" key="5">
    <source>
        <dbReference type="ARBA" id="ARBA00022723"/>
    </source>
</evidence>
<gene>
    <name evidence="11" type="ORF">L1049_020489</name>
</gene>
<keyword evidence="12" id="KW-1185">Reference proteome</keyword>
<dbReference type="AlphaFoldDB" id="A0AAP0SD66"/>